<feature type="compositionally biased region" description="Basic and acidic residues" evidence="1">
    <location>
        <begin position="1"/>
        <end position="14"/>
    </location>
</feature>
<proteinExistence type="predicted"/>
<accession>A0ABP0FS10</accession>
<protein>
    <submittedName>
        <fullName evidence="2">Uncharacterized protein</fullName>
    </submittedName>
</protein>
<reference evidence="2 3" key="1">
    <citation type="submission" date="2024-02" db="EMBL/GenBank/DDBJ databases">
        <authorList>
            <person name="Daric V."/>
            <person name="Darras S."/>
        </authorList>
    </citation>
    <scope>NUCLEOTIDE SEQUENCE [LARGE SCALE GENOMIC DNA]</scope>
</reference>
<organism evidence="2 3">
    <name type="scientific">Clavelina lepadiformis</name>
    <name type="common">Light-bulb sea squirt</name>
    <name type="synonym">Ascidia lepadiformis</name>
    <dbReference type="NCBI Taxonomy" id="159417"/>
    <lineage>
        <taxon>Eukaryota</taxon>
        <taxon>Metazoa</taxon>
        <taxon>Chordata</taxon>
        <taxon>Tunicata</taxon>
        <taxon>Ascidiacea</taxon>
        <taxon>Aplousobranchia</taxon>
        <taxon>Clavelinidae</taxon>
        <taxon>Clavelina</taxon>
    </lineage>
</organism>
<evidence type="ECO:0000313" key="2">
    <source>
        <dbReference type="EMBL" id="CAK8682421.1"/>
    </source>
</evidence>
<gene>
    <name evidence="2" type="ORF">CVLEPA_LOCUS13086</name>
</gene>
<evidence type="ECO:0000256" key="1">
    <source>
        <dbReference type="SAM" id="MobiDB-lite"/>
    </source>
</evidence>
<dbReference type="Proteomes" id="UP001642483">
    <property type="component" value="Unassembled WGS sequence"/>
</dbReference>
<sequence>MLGHHQDGVHDGLHCRHGGRGHLRNIRGAADGHEGSRTPRRDREDDVAEWRNIRDIHGHRDGDERMSMTFLCDVTNKKDDVTNTTYRVINIIDDVIKCCVVCFFLNQNCSFMTQ</sequence>
<evidence type="ECO:0000313" key="3">
    <source>
        <dbReference type="Proteomes" id="UP001642483"/>
    </source>
</evidence>
<feature type="region of interest" description="Disordered" evidence="1">
    <location>
        <begin position="1"/>
        <end position="47"/>
    </location>
</feature>
<dbReference type="EMBL" id="CAWYQH010000090">
    <property type="protein sequence ID" value="CAK8682421.1"/>
    <property type="molecule type" value="Genomic_DNA"/>
</dbReference>
<name>A0ABP0FS10_CLALP</name>
<comment type="caution">
    <text evidence="2">The sequence shown here is derived from an EMBL/GenBank/DDBJ whole genome shotgun (WGS) entry which is preliminary data.</text>
</comment>
<feature type="compositionally biased region" description="Basic residues" evidence="1">
    <location>
        <begin position="15"/>
        <end position="25"/>
    </location>
</feature>
<keyword evidence="3" id="KW-1185">Reference proteome</keyword>
<feature type="compositionally biased region" description="Basic and acidic residues" evidence="1">
    <location>
        <begin position="30"/>
        <end position="47"/>
    </location>
</feature>